<evidence type="ECO:0000256" key="1">
    <source>
        <dbReference type="SAM" id="MobiDB-lite"/>
    </source>
</evidence>
<gene>
    <name evidence="2" type="ORF">S01H1_28524</name>
</gene>
<feature type="compositionally biased region" description="Basic and acidic residues" evidence="1">
    <location>
        <begin position="76"/>
        <end position="85"/>
    </location>
</feature>
<feature type="non-terminal residue" evidence="2">
    <location>
        <position position="1"/>
    </location>
</feature>
<dbReference type="EMBL" id="BARS01017441">
    <property type="protein sequence ID" value="GAF97814.1"/>
    <property type="molecule type" value="Genomic_DNA"/>
</dbReference>
<accession>X0TX17</accession>
<dbReference type="Pfam" id="PF04351">
    <property type="entry name" value="PilP"/>
    <property type="match status" value="1"/>
</dbReference>
<proteinExistence type="predicted"/>
<reference evidence="2" key="1">
    <citation type="journal article" date="2014" name="Front. Microbiol.">
        <title>High frequency of phylogenetically diverse reductive dehalogenase-homologous genes in deep subseafloor sedimentary metagenomes.</title>
        <authorList>
            <person name="Kawai M."/>
            <person name="Futagami T."/>
            <person name="Toyoda A."/>
            <person name="Takaki Y."/>
            <person name="Nishi S."/>
            <person name="Hori S."/>
            <person name="Arai W."/>
            <person name="Tsubouchi T."/>
            <person name="Morono Y."/>
            <person name="Uchiyama I."/>
            <person name="Ito T."/>
            <person name="Fujiyama A."/>
            <person name="Inagaki F."/>
            <person name="Takami H."/>
        </authorList>
    </citation>
    <scope>NUCLEOTIDE SEQUENCE</scope>
    <source>
        <strain evidence="2">Expedition CK06-06</strain>
    </source>
</reference>
<sequence>ASINPNFMLTAKVSKAVRKHIDEKGEAPRSLDELKGKYLDEATLKLASSKNLKYIYQGPKSFRLRTAPSSASVKLAGKEKGDKTKATWTTSSAGSASGAPSSKLATTETGWKYDPTGKPDPFKSFILAAAAQEETGPKVVRRQLTPLQKMPLSEIEAGLKAIIWGQLGSKALVEDATGKGYVVQEGTYVGQHDGIVKKIYEDRIIVEEYRRDPGKGRLEPNEVVLKLKKVEAEY</sequence>
<feature type="region of interest" description="Disordered" evidence="1">
    <location>
        <begin position="67"/>
        <end position="113"/>
    </location>
</feature>
<name>X0TX17_9ZZZZ</name>
<evidence type="ECO:0008006" key="3">
    <source>
        <dbReference type="Google" id="ProtNLM"/>
    </source>
</evidence>
<feature type="compositionally biased region" description="Low complexity" evidence="1">
    <location>
        <begin position="86"/>
        <end position="103"/>
    </location>
</feature>
<dbReference type="InterPro" id="IPR007446">
    <property type="entry name" value="PilP"/>
</dbReference>
<evidence type="ECO:0000313" key="2">
    <source>
        <dbReference type="EMBL" id="GAF97814.1"/>
    </source>
</evidence>
<protein>
    <recommendedName>
        <fullName evidence="3">Pilus assembly protein PilP</fullName>
    </recommendedName>
</protein>
<comment type="caution">
    <text evidence="2">The sequence shown here is derived from an EMBL/GenBank/DDBJ whole genome shotgun (WGS) entry which is preliminary data.</text>
</comment>
<organism evidence="2">
    <name type="scientific">marine sediment metagenome</name>
    <dbReference type="NCBI Taxonomy" id="412755"/>
    <lineage>
        <taxon>unclassified sequences</taxon>
        <taxon>metagenomes</taxon>
        <taxon>ecological metagenomes</taxon>
    </lineage>
</organism>
<dbReference type="Gene3D" id="2.30.30.830">
    <property type="match status" value="1"/>
</dbReference>
<dbReference type="AlphaFoldDB" id="X0TX17"/>